<dbReference type="InterPro" id="IPR009100">
    <property type="entry name" value="AcylCoA_DH/oxidase_NM_dom_sf"/>
</dbReference>
<dbReference type="PIRSF" id="PIRSF016578">
    <property type="entry name" value="HsaA"/>
    <property type="match status" value="1"/>
</dbReference>
<name>A0A2U3QG13_9BACT</name>
<dbReference type="InterPro" id="IPR037069">
    <property type="entry name" value="AcylCoA_DH/ox_N_sf"/>
</dbReference>
<keyword evidence="10" id="KW-1185">Reference proteome</keyword>
<dbReference type="SUPFAM" id="SSF56645">
    <property type="entry name" value="Acyl-CoA dehydrogenase NM domain-like"/>
    <property type="match status" value="1"/>
</dbReference>
<reference evidence="10" key="1">
    <citation type="submission" date="2018-03" db="EMBL/GenBank/DDBJ databases">
        <authorList>
            <person name="Zecchin S."/>
        </authorList>
    </citation>
    <scope>NUCLEOTIDE SEQUENCE [LARGE SCALE GENOMIC DNA]</scope>
</reference>
<dbReference type="PANTHER" id="PTHR43884">
    <property type="entry name" value="ACYL-COA DEHYDROGENASE"/>
    <property type="match status" value="1"/>
</dbReference>
<dbReference type="AlphaFoldDB" id="A0A2U3QG13"/>
<proteinExistence type="inferred from homology"/>
<dbReference type="GO" id="GO:0050660">
    <property type="term" value="F:flavin adenine dinucleotide binding"/>
    <property type="evidence" value="ECO:0007669"/>
    <property type="project" value="InterPro"/>
</dbReference>
<feature type="domain" description="Acyl-CoA dehydrogenase/oxidase N-terminal" evidence="8">
    <location>
        <begin position="20"/>
        <end position="123"/>
    </location>
</feature>
<dbReference type="InterPro" id="IPR036250">
    <property type="entry name" value="AcylCo_DH-like_C"/>
</dbReference>
<evidence type="ECO:0000256" key="4">
    <source>
        <dbReference type="ARBA" id="ARBA00022827"/>
    </source>
</evidence>
<dbReference type="PANTHER" id="PTHR43884:SF12">
    <property type="entry name" value="ISOVALERYL-COA DEHYDROGENASE, MITOCHONDRIAL-RELATED"/>
    <property type="match status" value="1"/>
</dbReference>
<dbReference type="Gene3D" id="2.40.110.10">
    <property type="entry name" value="Butyryl-CoA Dehydrogenase, subunit A, domain 2"/>
    <property type="match status" value="1"/>
</dbReference>
<feature type="domain" description="Acyl-CoA oxidase/dehydrogenase middle" evidence="7">
    <location>
        <begin position="135"/>
        <end position="225"/>
    </location>
</feature>
<dbReference type="SUPFAM" id="SSF47203">
    <property type="entry name" value="Acyl-CoA dehydrogenase C-terminal domain-like"/>
    <property type="match status" value="1"/>
</dbReference>
<evidence type="ECO:0000256" key="3">
    <source>
        <dbReference type="ARBA" id="ARBA00022630"/>
    </source>
</evidence>
<keyword evidence="4 5" id="KW-0274">FAD</keyword>
<evidence type="ECO:0000313" key="9">
    <source>
        <dbReference type="EMBL" id="SPQ00295.1"/>
    </source>
</evidence>
<evidence type="ECO:0000259" key="8">
    <source>
        <dbReference type="Pfam" id="PF02771"/>
    </source>
</evidence>
<keyword evidence="3 5" id="KW-0285">Flavoprotein</keyword>
<gene>
    <name evidence="9" type="ORF">NBG4_200003</name>
</gene>
<keyword evidence="5 9" id="KW-0560">Oxidoreductase</keyword>
<dbReference type="Pfam" id="PF02770">
    <property type="entry name" value="Acyl-CoA_dh_M"/>
    <property type="match status" value="1"/>
</dbReference>
<comment type="similarity">
    <text evidence="2 5">Belongs to the acyl-CoA dehydrogenase family.</text>
</comment>
<evidence type="ECO:0000259" key="6">
    <source>
        <dbReference type="Pfam" id="PF00441"/>
    </source>
</evidence>
<comment type="cofactor">
    <cofactor evidence="1 5">
        <name>FAD</name>
        <dbReference type="ChEBI" id="CHEBI:57692"/>
    </cofactor>
</comment>
<dbReference type="Gene3D" id="1.10.540.10">
    <property type="entry name" value="Acyl-CoA dehydrogenase/oxidase, N-terminal domain"/>
    <property type="match status" value="1"/>
</dbReference>
<dbReference type="Pfam" id="PF00441">
    <property type="entry name" value="Acyl-CoA_dh_1"/>
    <property type="match status" value="1"/>
</dbReference>
<dbReference type="InterPro" id="IPR006091">
    <property type="entry name" value="Acyl-CoA_Oxase/DH_mid-dom"/>
</dbReference>
<dbReference type="EC" id="1.3.8.1" evidence="9"/>
<dbReference type="Gene3D" id="1.20.140.10">
    <property type="entry name" value="Butyryl-CoA Dehydrogenase, subunit A, domain 3"/>
    <property type="match status" value="1"/>
</dbReference>
<dbReference type="OrthoDB" id="9764895at2"/>
<evidence type="ECO:0000256" key="1">
    <source>
        <dbReference type="ARBA" id="ARBA00001974"/>
    </source>
</evidence>
<evidence type="ECO:0000259" key="7">
    <source>
        <dbReference type="Pfam" id="PF02770"/>
    </source>
</evidence>
<dbReference type="FunFam" id="1.20.140.10:FF:000004">
    <property type="entry name" value="Acyl-CoA dehydrogenase FadE25"/>
    <property type="match status" value="1"/>
</dbReference>
<evidence type="ECO:0000256" key="2">
    <source>
        <dbReference type="ARBA" id="ARBA00009347"/>
    </source>
</evidence>
<dbReference type="GO" id="GO:0016937">
    <property type="term" value="F:short-chain fatty acyl-CoA dehydrogenase activity"/>
    <property type="evidence" value="ECO:0007669"/>
    <property type="project" value="UniProtKB-EC"/>
</dbReference>
<evidence type="ECO:0000313" key="10">
    <source>
        <dbReference type="Proteomes" id="UP000245125"/>
    </source>
</evidence>
<dbReference type="InterPro" id="IPR046373">
    <property type="entry name" value="Acyl-CoA_Oxase/DH_mid-dom_sf"/>
</dbReference>
<sequence>MFYVSEQRNIIDIYHPAAQEYHSLLNSIGEFCEEEILHGAKRIDQEEIFPADNLVETTKRGLFALPFPEEYNGGGKPFPVYIAALEMLAKACANTALHVSIQGMICEGIRLFGDDRMKMRLLKEKGLVEGRSLIAFALTEPCCGSDAKSIQSRAVQMGDRYVLNGSKMMITNPGESDYALVFAATRRGISAFVVSTAEHGFKVMKTMPKLGFRGNQLAAIQLEECEVAREDLLGEEGRGLEYAKHILNVGRITIAAIGTGIAQAAFEKSVNYSKKRKAFGESISQFQLVQEKLSDMATQISAARLLTYYAGFLKDQGKDIALAASQAKLFSSESAIKVCDHAIQIHGGYGYTDAYDVHRHWRDARLLTIGEGTSEMLKLLIAHLALKDE</sequence>
<dbReference type="InterPro" id="IPR013786">
    <property type="entry name" value="AcylCoA_DH/ox_N"/>
</dbReference>
<dbReference type="Proteomes" id="UP000245125">
    <property type="component" value="Unassembled WGS sequence"/>
</dbReference>
<organism evidence="9 10">
    <name type="scientific">Candidatus Sulfobium mesophilum</name>
    <dbReference type="NCBI Taxonomy" id="2016548"/>
    <lineage>
        <taxon>Bacteria</taxon>
        <taxon>Pseudomonadati</taxon>
        <taxon>Nitrospirota</taxon>
        <taxon>Nitrospiria</taxon>
        <taxon>Nitrospirales</taxon>
        <taxon>Nitrospiraceae</taxon>
        <taxon>Candidatus Sulfobium</taxon>
    </lineage>
</organism>
<dbReference type="EMBL" id="OUUY01000065">
    <property type="protein sequence ID" value="SPQ00295.1"/>
    <property type="molecule type" value="Genomic_DNA"/>
</dbReference>
<feature type="domain" description="Acyl-CoA dehydrogenase/oxidase C-terminal" evidence="6">
    <location>
        <begin position="237"/>
        <end position="383"/>
    </location>
</feature>
<accession>A0A2U3QG13</accession>
<dbReference type="InterPro" id="IPR009075">
    <property type="entry name" value="AcylCo_DH/oxidase_C"/>
</dbReference>
<protein>
    <submittedName>
        <fullName evidence="9">Butyryl-CoA dehydrogenase</fullName>
        <ecNumber evidence="9">1.3.8.1</ecNumber>
    </submittedName>
</protein>
<evidence type="ECO:0000256" key="5">
    <source>
        <dbReference type="RuleBase" id="RU362125"/>
    </source>
</evidence>
<dbReference type="Pfam" id="PF02771">
    <property type="entry name" value="Acyl-CoA_dh_N"/>
    <property type="match status" value="1"/>
</dbReference>